<dbReference type="STRING" id="28573.A0A0U1M2J1"/>
<evidence type="ECO:0000256" key="9">
    <source>
        <dbReference type="ARBA" id="ARBA00023102"/>
    </source>
</evidence>
<keyword evidence="5 13" id="KW-0032">Aminotransferase</keyword>
<gene>
    <name evidence="13" type="ORF">PISL3812_06266</name>
</gene>
<evidence type="ECO:0000256" key="6">
    <source>
        <dbReference type="ARBA" id="ARBA00022605"/>
    </source>
</evidence>
<feature type="domain" description="Aminotransferase class I/classII large" evidence="12">
    <location>
        <begin position="73"/>
        <end position="401"/>
    </location>
</feature>
<evidence type="ECO:0000256" key="8">
    <source>
        <dbReference type="ARBA" id="ARBA00022898"/>
    </source>
</evidence>
<reference evidence="13 14" key="1">
    <citation type="submission" date="2015-04" db="EMBL/GenBank/DDBJ databases">
        <authorList>
            <person name="Syromyatnikov M.Y."/>
            <person name="Popov V.N."/>
        </authorList>
    </citation>
    <scope>NUCLEOTIDE SEQUENCE [LARGE SCALE GENOMIC DNA]</scope>
    <source>
        <strain evidence="13">WF-38-12</strain>
    </source>
</reference>
<evidence type="ECO:0000256" key="2">
    <source>
        <dbReference type="ARBA" id="ARBA00005011"/>
    </source>
</evidence>
<dbReference type="GO" id="GO:0030170">
    <property type="term" value="F:pyridoxal phosphate binding"/>
    <property type="evidence" value="ECO:0007669"/>
    <property type="project" value="InterPro"/>
</dbReference>
<keyword evidence="8" id="KW-0663">Pyridoxal phosphate</keyword>
<dbReference type="AlphaFoldDB" id="A0A0U1M2J1"/>
<dbReference type="PANTHER" id="PTHR42885">
    <property type="entry name" value="HISTIDINOL-PHOSPHATE AMINOTRANSFERASE-RELATED"/>
    <property type="match status" value="1"/>
</dbReference>
<keyword evidence="6" id="KW-0028">Amino-acid biosynthesis</keyword>
<dbReference type="InterPro" id="IPR015424">
    <property type="entry name" value="PyrdxlP-dep_Trfase"/>
</dbReference>
<evidence type="ECO:0000256" key="5">
    <source>
        <dbReference type="ARBA" id="ARBA00022576"/>
    </source>
</evidence>
<keyword evidence="7 13" id="KW-0808">Transferase</keyword>
<comment type="similarity">
    <text evidence="3">Belongs to the class-II pyridoxal-phosphate-dependent aminotransferase family.</text>
</comment>
<evidence type="ECO:0000313" key="14">
    <source>
        <dbReference type="Proteomes" id="UP000054383"/>
    </source>
</evidence>
<evidence type="ECO:0000256" key="4">
    <source>
        <dbReference type="ARBA" id="ARBA00012748"/>
    </source>
</evidence>
<evidence type="ECO:0000256" key="1">
    <source>
        <dbReference type="ARBA" id="ARBA00001933"/>
    </source>
</evidence>
<dbReference type="NCBIfam" id="TIGR01141">
    <property type="entry name" value="hisC"/>
    <property type="match status" value="1"/>
</dbReference>
<dbReference type="InterPro" id="IPR005861">
    <property type="entry name" value="HisP_aminotrans"/>
</dbReference>
<evidence type="ECO:0000256" key="11">
    <source>
        <dbReference type="ARBA" id="ARBA00047481"/>
    </source>
</evidence>
<accession>A0A0U1M2J1</accession>
<evidence type="ECO:0000256" key="3">
    <source>
        <dbReference type="ARBA" id="ARBA00008392"/>
    </source>
</evidence>
<dbReference type="Proteomes" id="UP000054383">
    <property type="component" value="Unassembled WGS sequence"/>
</dbReference>
<organism evidence="13 14">
    <name type="scientific">Talaromyces islandicus</name>
    <name type="common">Penicillium islandicum</name>
    <dbReference type="NCBI Taxonomy" id="28573"/>
    <lineage>
        <taxon>Eukaryota</taxon>
        <taxon>Fungi</taxon>
        <taxon>Dikarya</taxon>
        <taxon>Ascomycota</taxon>
        <taxon>Pezizomycotina</taxon>
        <taxon>Eurotiomycetes</taxon>
        <taxon>Eurotiomycetidae</taxon>
        <taxon>Eurotiales</taxon>
        <taxon>Trichocomaceae</taxon>
        <taxon>Talaromyces</taxon>
        <taxon>Talaromyces sect. Islandici</taxon>
    </lineage>
</organism>
<dbReference type="PROSITE" id="PS00599">
    <property type="entry name" value="AA_TRANSFER_CLASS_2"/>
    <property type="match status" value="1"/>
</dbReference>
<evidence type="ECO:0000259" key="12">
    <source>
        <dbReference type="Pfam" id="PF00155"/>
    </source>
</evidence>
<dbReference type="InterPro" id="IPR004839">
    <property type="entry name" value="Aminotransferase_I/II_large"/>
</dbReference>
<dbReference type="PANTHER" id="PTHR42885:SF2">
    <property type="entry name" value="HISTIDINOL-PHOSPHATE AMINOTRANSFERASE"/>
    <property type="match status" value="1"/>
</dbReference>
<dbReference type="Pfam" id="PF00155">
    <property type="entry name" value="Aminotran_1_2"/>
    <property type="match status" value="1"/>
</dbReference>
<dbReference type="OrthoDB" id="2015537at2759"/>
<dbReference type="EMBL" id="CVMT01000006">
    <property type="protein sequence ID" value="CRG89230.1"/>
    <property type="molecule type" value="Genomic_DNA"/>
</dbReference>
<dbReference type="SUPFAM" id="SSF53383">
    <property type="entry name" value="PLP-dependent transferases"/>
    <property type="match status" value="1"/>
</dbReference>
<dbReference type="CDD" id="cd00609">
    <property type="entry name" value="AAT_like"/>
    <property type="match status" value="1"/>
</dbReference>
<dbReference type="HAMAP" id="MF_01023">
    <property type="entry name" value="HisC_aminotrans_2"/>
    <property type="match status" value="1"/>
</dbReference>
<evidence type="ECO:0000256" key="10">
    <source>
        <dbReference type="ARBA" id="ARBA00030262"/>
    </source>
</evidence>
<dbReference type="EC" id="2.6.1.9" evidence="4"/>
<sequence length="419" mass="45585">MVSRTSAFDLSKCARPNILKLQPYRCARDDYKDDGTNVLLDANENAYGPGLELDAAGNLPAASTVNGTGSPQIDFLGLNRYPDPHQIDFKQSLCNLRNTKVHSQKDLKPENLFVGVGSDEAIDALIRCFCVPGRDKILTCPPTYGMYAVSADVNDVEIVKVPLDVNNGFQLQPDKINEALSADERIKIVYICSPGNPTANLIRKEDIQKVLEHPTWNGVVVVDEAYIDFAPEGSSLAEWVTDWPNLVVMQTLSKAFGLAGIRLGSAFTSPEIATLLNSMKAPYNISSPTSAIAQAALAPKNLAVMHQNRASIIAQRERMLAEMPKIPGVGRFLGGQASNFLLVEMLDSTGKPDNVTALGAYEAMAEKKGVVVRFRGKEYGCEGCLRVTVGTEDETTRFLKELKVVLQNLHSGTTVQPSK</sequence>
<keyword evidence="14" id="KW-1185">Reference proteome</keyword>
<evidence type="ECO:0000313" key="13">
    <source>
        <dbReference type="EMBL" id="CRG89230.1"/>
    </source>
</evidence>
<dbReference type="Gene3D" id="3.40.640.10">
    <property type="entry name" value="Type I PLP-dependent aspartate aminotransferase-like (Major domain)"/>
    <property type="match status" value="1"/>
</dbReference>
<evidence type="ECO:0000256" key="7">
    <source>
        <dbReference type="ARBA" id="ARBA00022679"/>
    </source>
</evidence>
<name>A0A0U1M2J1_TALIS</name>
<dbReference type="Gene3D" id="3.90.1150.10">
    <property type="entry name" value="Aspartate Aminotransferase, domain 1"/>
    <property type="match status" value="1"/>
</dbReference>
<comment type="pathway">
    <text evidence="2">Amino-acid biosynthesis; L-histidine biosynthesis; L-histidine from 5-phospho-alpha-D-ribose 1-diphosphate: step 7/9.</text>
</comment>
<dbReference type="GO" id="GO:0004400">
    <property type="term" value="F:histidinol-phosphate transaminase activity"/>
    <property type="evidence" value="ECO:0007669"/>
    <property type="project" value="UniProtKB-EC"/>
</dbReference>
<comment type="cofactor">
    <cofactor evidence="1">
        <name>pyridoxal 5'-phosphate</name>
        <dbReference type="ChEBI" id="CHEBI:597326"/>
    </cofactor>
</comment>
<protein>
    <recommendedName>
        <fullName evidence="4">histidinol-phosphate transaminase</fullName>
        <ecNumber evidence="4">2.6.1.9</ecNumber>
    </recommendedName>
    <alternativeName>
        <fullName evidence="10">Imidazole acetol-phosphate transaminase</fullName>
    </alternativeName>
</protein>
<comment type="catalytic activity">
    <reaction evidence="11">
        <text>L-histidinol phosphate + 2-oxoglutarate = 3-(imidazol-4-yl)-2-oxopropyl phosphate + L-glutamate</text>
        <dbReference type="Rhea" id="RHEA:23744"/>
        <dbReference type="ChEBI" id="CHEBI:16810"/>
        <dbReference type="ChEBI" id="CHEBI:29985"/>
        <dbReference type="ChEBI" id="CHEBI:57766"/>
        <dbReference type="ChEBI" id="CHEBI:57980"/>
        <dbReference type="EC" id="2.6.1.9"/>
    </reaction>
</comment>
<dbReference type="InterPro" id="IPR015421">
    <property type="entry name" value="PyrdxlP-dep_Trfase_major"/>
</dbReference>
<dbReference type="InterPro" id="IPR001917">
    <property type="entry name" value="Aminotrans_II_pyridoxalP_BS"/>
</dbReference>
<keyword evidence="9" id="KW-0368">Histidine biosynthesis</keyword>
<dbReference type="InterPro" id="IPR015422">
    <property type="entry name" value="PyrdxlP-dep_Trfase_small"/>
</dbReference>
<proteinExistence type="inferred from homology"/>
<dbReference type="GO" id="GO:0000105">
    <property type="term" value="P:L-histidine biosynthetic process"/>
    <property type="evidence" value="ECO:0007669"/>
    <property type="project" value="UniProtKB-KW"/>
</dbReference>
<dbReference type="OMA" id="NFVQFGR"/>